<sequence>MSHSRRDFSILCIPCTKPGCNRWFKNKSGYTQHTNAVHPLLSAAPLHSEPSQSTSSQPPPQFNCFPLPIFNGDVDPIQSDGAGEEDHSEIPHSAQSPTPAEFFGAVFKGRPCDLEGNFLPPGALPLPLSAKSTDDWTPYRDWLEFELADYIFTKNQTPTAQIDHLLELWAASLIQAGTDSSQVLFADHCDVYRTIDNTPLGDVKWWSFSIKYTGDIPDEGPTPWMTKSYDVWFRDPHQVVQNMLANPDYAAEVDLRPYREFATETDERQWQDFMSGDWAWNQADQITEDPATHGSTFMPVILGSNKTTVSVATGQNNYYPLYASIGNVRNNVHRAHCGALAVVGFLAMPKTTKQHAKTAIFRRFHRQLFHTSLSFILQNLKPGMTKPEVMCFGDGHYRCVIYGLGPYIVDYEEQVLLACIVRSWCAKCTSNSKALDTDNLLRSRVHTDTLIKECDHGMRWDEYGIIAQLVPFTNNYPQADIHELIAPDLLHQIIKGAFKDHLVAWVEKYLVTTHGQARADIILDDIDRRIAAVPAFSGLRRFPQGCNFKQWTMDDSKALMKVYLPVLKGYVPMDIIRTFRTLLEFCYLVHCNVITETSLKEINDAVARFHQYREIFKDSDVVSTFSLPRQHLINTLICLFGAPNGLCSSITESKHIKAVKEPWRRSSRYKALGQMLVTNQRLDKLTASHQDFYACEMLNRTCLTSVLAALNTQAPREHDDTGQHEPPYIEGTKHAQSIPELSTELHIPNLADLSDPEDTRDPTEVPLLEFPHYRGRISVFNSASSTFHAPSDLSGIGGMKREHIRACPLWRNESARNDCVFVITDSNTCGMQGMDVAHIMAFFSLRQHSRRIPCAVVRWFNWVGNVPDPDTGMWMVKPAFSAQNTPHFTIIHIDTIFHAAHLIPVFGTTPLSPSIKFHHVLDIFKLFYVNKFADHHAFEIAS</sequence>
<name>A0A9P7CZB5_9AGAM</name>
<accession>A0A9P7CZB5</accession>
<dbReference type="PROSITE" id="PS00028">
    <property type="entry name" value="ZINC_FINGER_C2H2_1"/>
    <property type="match status" value="1"/>
</dbReference>
<evidence type="ECO:0000313" key="4">
    <source>
        <dbReference type="Proteomes" id="UP000714275"/>
    </source>
</evidence>
<evidence type="ECO:0000313" key="3">
    <source>
        <dbReference type="EMBL" id="KAG1772486.1"/>
    </source>
</evidence>
<feature type="region of interest" description="Disordered" evidence="1">
    <location>
        <begin position="714"/>
        <end position="734"/>
    </location>
</feature>
<reference evidence="3" key="1">
    <citation type="journal article" date="2020" name="New Phytol.">
        <title>Comparative genomics reveals dynamic genome evolution in host specialist ectomycorrhizal fungi.</title>
        <authorList>
            <person name="Lofgren L.A."/>
            <person name="Nguyen N.H."/>
            <person name="Vilgalys R."/>
            <person name="Ruytinx J."/>
            <person name="Liao H.L."/>
            <person name="Branco S."/>
            <person name="Kuo A."/>
            <person name="LaButti K."/>
            <person name="Lipzen A."/>
            <person name="Andreopoulos W."/>
            <person name="Pangilinan J."/>
            <person name="Riley R."/>
            <person name="Hundley H."/>
            <person name="Na H."/>
            <person name="Barry K."/>
            <person name="Grigoriev I.V."/>
            <person name="Stajich J.E."/>
            <person name="Kennedy P.G."/>
        </authorList>
    </citation>
    <scope>NUCLEOTIDE SEQUENCE</scope>
    <source>
        <strain evidence="3">DOB743</strain>
    </source>
</reference>
<feature type="domain" description="C2H2-type" evidence="2">
    <location>
        <begin position="15"/>
        <end position="38"/>
    </location>
</feature>
<gene>
    <name evidence="3" type="ORF">EV702DRAFT_1246386</name>
</gene>
<dbReference type="AlphaFoldDB" id="A0A9P7CZB5"/>
<feature type="region of interest" description="Disordered" evidence="1">
    <location>
        <begin position="75"/>
        <end position="96"/>
    </location>
</feature>
<dbReference type="Pfam" id="PF18759">
    <property type="entry name" value="Plavaka"/>
    <property type="match status" value="1"/>
</dbReference>
<comment type="caution">
    <text evidence="3">The sequence shown here is derived from an EMBL/GenBank/DDBJ whole genome shotgun (WGS) entry which is preliminary data.</text>
</comment>
<dbReference type="Proteomes" id="UP000714275">
    <property type="component" value="Unassembled WGS sequence"/>
</dbReference>
<evidence type="ECO:0000256" key="1">
    <source>
        <dbReference type="SAM" id="MobiDB-lite"/>
    </source>
</evidence>
<dbReference type="InterPro" id="IPR013087">
    <property type="entry name" value="Znf_C2H2_type"/>
</dbReference>
<evidence type="ECO:0000259" key="2">
    <source>
        <dbReference type="PROSITE" id="PS00028"/>
    </source>
</evidence>
<protein>
    <recommendedName>
        <fullName evidence="2">C2H2-type domain-containing protein</fullName>
    </recommendedName>
</protein>
<dbReference type="EMBL" id="JABBWD010000053">
    <property type="protein sequence ID" value="KAG1772486.1"/>
    <property type="molecule type" value="Genomic_DNA"/>
</dbReference>
<keyword evidence="4" id="KW-1185">Reference proteome</keyword>
<proteinExistence type="predicted"/>
<organism evidence="3 4">
    <name type="scientific">Suillus placidus</name>
    <dbReference type="NCBI Taxonomy" id="48579"/>
    <lineage>
        <taxon>Eukaryota</taxon>
        <taxon>Fungi</taxon>
        <taxon>Dikarya</taxon>
        <taxon>Basidiomycota</taxon>
        <taxon>Agaricomycotina</taxon>
        <taxon>Agaricomycetes</taxon>
        <taxon>Agaricomycetidae</taxon>
        <taxon>Boletales</taxon>
        <taxon>Suillineae</taxon>
        <taxon>Suillaceae</taxon>
        <taxon>Suillus</taxon>
    </lineage>
</organism>
<dbReference type="InterPro" id="IPR041078">
    <property type="entry name" value="Plavaka"/>
</dbReference>
<dbReference type="OrthoDB" id="3199698at2759"/>